<evidence type="ECO:0000313" key="1">
    <source>
        <dbReference type="EMBL" id="EFO27194.1"/>
    </source>
</evidence>
<dbReference type="CTD" id="9938664"/>
<protein>
    <submittedName>
        <fullName evidence="3">SET domain-containing protein</fullName>
    </submittedName>
</protein>
<reference evidence="3" key="2">
    <citation type="submission" date="2016-11" db="UniProtKB">
        <authorList>
            <consortium name="WormBaseParasite"/>
        </authorList>
    </citation>
    <scope>IDENTIFICATION</scope>
</reference>
<dbReference type="AlphaFoldDB" id="A0A1I7VSE2"/>
<accession>A0A1S0U9R8</accession>
<name>A0A1I7VSE2_LOALO</name>
<dbReference type="WBParaSite" id="EN70_5762">
    <property type="protein sequence ID" value="EN70_5762"/>
    <property type="gene ID" value="EN70_5762"/>
</dbReference>
<reference evidence="1 2" key="1">
    <citation type="submission" date="2012-04" db="EMBL/GenBank/DDBJ databases">
        <title>The Genome Sequence of Loa loa.</title>
        <authorList>
            <consortium name="The Broad Institute Genome Sequencing Platform"/>
            <consortium name="Broad Institute Genome Sequencing Center for Infectious Disease"/>
            <person name="Nutman T.B."/>
            <person name="Fink D.L."/>
            <person name="Russ C."/>
            <person name="Young S."/>
            <person name="Zeng Q."/>
            <person name="Gargeya S."/>
            <person name="Alvarado L."/>
            <person name="Berlin A."/>
            <person name="Chapman S.B."/>
            <person name="Chen Z."/>
            <person name="Freedman E."/>
            <person name="Gellesch M."/>
            <person name="Goldberg J."/>
            <person name="Griggs A."/>
            <person name="Gujja S."/>
            <person name="Heilman E.R."/>
            <person name="Heiman D."/>
            <person name="Howarth C."/>
            <person name="Mehta T."/>
            <person name="Neiman D."/>
            <person name="Pearson M."/>
            <person name="Roberts A."/>
            <person name="Saif S."/>
            <person name="Shea T."/>
            <person name="Shenoy N."/>
            <person name="Sisk P."/>
            <person name="Stolte C."/>
            <person name="Sykes S."/>
            <person name="White J."/>
            <person name="Yandava C."/>
            <person name="Haas B."/>
            <person name="Henn M.R."/>
            <person name="Nusbaum C."/>
            <person name="Birren B."/>
        </authorList>
    </citation>
    <scope>NUCLEOTIDE SEQUENCE [LARGE SCALE GENOMIC DNA]</scope>
</reference>
<dbReference type="RefSeq" id="XP_003136868.1">
    <property type="nucleotide sequence ID" value="XM_003136820.1"/>
</dbReference>
<evidence type="ECO:0000313" key="3">
    <source>
        <dbReference type="WBParaSite" id="EN70_5762"/>
    </source>
</evidence>
<dbReference type="GeneID" id="9938664"/>
<proteinExistence type="predicted"/>
<dbReference type="Proteomes" id="UP000095285">
    <property type="component" value="Unassembled WGS sequence"/>
</dbReference>
<accession>A0A1I7VSE2</accession>
<dbReference type="EMBL" id="JH712070">
    <property type="protein sequence ID" value="EFO27194.1"/>
    <property type="molecule type" value="Genomic_DNA"/>
</dbReference>
<keyword evidence="2" id="KW-1185">Reference proteome</keyword>
<sequence length="54" mass="6031">MVVELIRLHESDHSAINSCHSQCTANRFRVIAVDIVEVGDHLLPVDLSKEYGGR</sequence>
<evidence type="ECO:0000313" key="2">
    <source>
        <dbReference type="Proteomes" id="UP000095285"/>
    </source>
</evidence>
<gene>
    <name evidence="1 3" type="ORF">LOAG_01281</name>
</gene>
<dbReference type="KEGG" id="loa:LOAG_01281"/>
<organism evidence="2 3">
    <name type="scientific">Loa loa</name>
    <name type="common">Eye worm</name>
    <name type="synonym">Filaria loa</name>
    <dbReference type="NCBI Taxonomy" id="7209"/>
    <lineage>
        <taxon>Eukaryota</taxon>
        <taxon>Metazoa</taxon>
        <taxon>Ecdysozoa</taxon>
        <taxon>Nematoda</taxon>
        <taxon>Chromadorea</taxon>
        <taxon>Rhabditida</taxon>
        <taxon>Spirurina</taxon>
        <taxon>Spiruromorpha</taxon>
        <taxon>Filarioidea</taxon>
        <taxon>Onchocercidae</taxon>
        <taxon>Loa</taxon>
    </lineage>
</organism>